<dbReference type="EMBL" id="CAICTM010000020">
    <property type="protein sequence ID" value="CAB9497481.1"/>
    <property type="molecule type" value="Genomic_DNA"/>
</dbReference>
<dbReference type="FunFam" id="3.40.50.300:FF:000025">
    <property type="entry name" value="ATP-dependent Clp protease subunit"/>
    <property type="match status" value="1"/>
</dbReference>
<dbReference type="PANTHER" id="PTHR11638:SF18">
    <property type="entry name" value="HEAT SHOCK PROTEIN 104"/>
    <property type="match status" value="1"/>
</dbReference>
<dbReference type="SMART" id="SM01086">
    <property type="entry name" value="ClpB_D2-small"/>
    <property type="match status" value="1"/>
</dbReference>
<feature type="compositionally biased region" description="Low complexity" evidence="6">
    <location>
        <begin position="230"/>
        <end position="243"/>
    </location>
</feature>
<evidence type="ECO:0000256" key="2">
    <source>
        <dbReference type="ARBA" id="ARBA00022741"/>
    </source>
</evidence>
<comment type="caution">
    <text evidence="10">The sequence shown here is derived from an EMBL/GenBank/DDBJ whole genome shotgun (WGS) entry which is preliminary data.</text>
</comment>
<evidence type="ECO:0000259" key="9">
    <source>
        <dbReference type="SMART" id="SM01086"/>
    </source>
</evidence>
<dbReference type="Pfam" id="PF07724">
    <property type="entry name" value="AAA_2"/>
    <property type="match status" value="1"/>
</dbReference>
<name>A0A9N8D954_9STRA</name>
<dbReference type="GO" id="GO:0016887">
    <property type="term" value="F:ATP hydrolysis activity"/>
    <property type="evidence" value="ECO:0007669"/>
    <property type="project" value="InterPro"/>
</dbReference>
<dbReference type="InterPro" id="IPR003959">
    <property type="entry name" value="ATPase_AAA_core"/>
</dbReference>
<dbReference type="SUPFAM" id="SSF52540">
    <property type="entry name" value="P-loop containing nucleoside triphosphate hydrolases"/>
    <property type="match status" value="2"/>
</dbReference>
<feature type="region of interest" description="Disordered" evidence="6">
    <location>
        <begin position="227"/>
        <end position="262"/>
    </location>
</feature>
<dbReference type="InterPro" id="IPR028299">
    <property type="entry name" value="ClpA/B_CS2"/>
</dbReference>
<feature type="domain" description="Clp ATPase C-terminal" evidence="9">
    <location>
        <begin position="777"/>
        <end position="866"/>
    </location>
</feature>
<dbReference type="Proteomes" id="UP001153069">
    <property type="component" value="Unassembled WGS sequence"/>
</dbReference>
<dbReference type="CDD" id="cd19499">
    <property type="entry name" value="RecA-like_ClpB_Hsp104-like"/>
    <property type="match status" value="1"/>
</dbReference>
<dbReference type="InterPro" id="IPR050130">
    <property type="entry name" value="ClpA_ClpB"/>
</dbReference>
<dbReference type="SMART" id="SM00382">
    <property type="entry name" value="AAA"/>
    <property type="match status" value="2"/>
</dbReference>
<dbReference type="InterPro" id="IPR027417">
    <property type="entry name" value="P-loop_NTPase"/>
</dbReference>
<evidence type="ECO:0000313" key="11">
    <source>
        <dbReference type="Proteomes" id="UP001153069"/>
    </source>
</evidence>
<dbReference type="OrthoDB" id="47330at2759"/>
<evidence type="ECO:0000259" key="8">
    <source>
        <dbReference type="SMART" id="SM00382"/>
    </source>
</evidence>
<sequence length="939" mass="103659">MFRQPLWRIPLFLLLLVVPASAFAPPSTIQGVHQTRQPQSTHTKTSTTSLNVVFTRLSEDCLQALSVAQEQAKISERKQIDASYMLLGLCEHPGNAASTFQKYNIQWQTVRRTLNYLQDTPGGTIKTLTLADFKDTSADVQLPYSTYLQERLFDAGRISQQMGADEIDAEHVFLALLNYEEIDGETYAATRGDDCEAMELLYHIDATLEGEDICQDLLLALMDAKKNPKQDTNNNDTTQKTTKAGNKDNNVLAPTGGGATAAADNTNMTLLEQYGTDLTQMAKDGELDVVHGRDEEIQACMRILLRRRKNNVCLIGEAGTGKTSIAEALAQRFVSGENCPVQLKGYKMVSLETSAMVAGTKYRGAFEERLRGIIQEIVDGSSSRTILFLDEMHTLMGSGATDGGGTDAANLLKPYLARGQLKVVAATTITEYNRFIAKDPAMDRRFQPVLIKEPSVEQTVQILEALLPFYRGHHRVEFEPNSLEAAARLSDRYIADRFLPDKAIDLLDEAGALATLRRVPNEPAPVVDEALIMEIVSTWSTIPVGALEMDETEKLERLEESMAERVKGQERAVTAVARAIRRARTGVRDPRRPISSFLFAGPTGTGKTELCKTLAETYFGSERSMIRIDMSEYGEKFTVSRLTGPPPGFIGYEEGGQLTEAVRRAPHSVILLDELEKAHPDVLNVLLQVMDDGILTDGKGRTVSFKNTIIIMTSNIGSRKVLQLTKQEGKENNGIAPDGDGRPKYAKLSNVVQAELESFMKPEFLNRIDDVVIFQPLTENELAEIASRMAFDIAVRTKLDRNINVVVQPKLLIQMVKEGSKAAAQFGARPMRRAVQRILEDAISTAVMKNFVTSGGTASFDLEGEVPEECNVDELVTYTVAISRDQDDEVLRVEMEESCRDMVSDVFADDENDAEPSSKASDDELLTKPNGAHPVPVTE</sequence>
<dbReference type="PROSITE" id="PS00870">
    <property type="entry name" value="CLPAB_1"/>
    <property type="match status" value="1"/>
</dbReference>
<dbReference type="PROSITE" id="PS00871">
    <property type="entry name" value="CLPAB_2"/>
    <property type="match status" value="1"/>
</dbReference>
<keyword evidence="1" id="KW-0677">Repeat</keyword>
<dbReference type="InterPro" id="IPR041546">
    <property type="entry name" value="ClpA/ClpB_AAA_lid"/>
</dbReference>
<dbReference type="Gene3D" id="3.40.50.300">
    <property type="entry name" value="P-loop containing nucleotide triphosphate hydrolases"/>
    <property type="match status" value="2"/>
</dbReference>
<evidence type="ECO:0000313" key="10">
    <source>
        <dbReference type="EMBL" id="CAB9497481.1"/>
    </source>
</evidence>
<keyword evidence="11" id="KW-1185">Reference proteome</keyword>
<keyword evidence="3 5" id="KW-0067">ATP-binding</keyword>
<dbReference type="Pfam" id="PF00004">
    <property type="entry name" value="AAA"/>
    <property type="match status" value="1"/>
</dbReference>
<keyword evidence="4 5" id="KW-0143">Chaperone</keyword>
<evidence type="ECO:0000256" key="7">
    <source>
        <dbReference type="SAM" id="SignalP"/>
    </source>
</evidence>
<gene>
    <name evidence="10" type="ORF">SEMRO_20_G014290.1</name>
</gene>
<dbReference type="GO" id="GO:0034605">
    <property type="term" value="P:cellular response to heat"/>
    <property type="evidence" value="ECO:0007669"/>
    <property type="project" value="TreeGrafter"/>
</dbReference>
<feature type="domain" description="AAA+ ATPase" evidence="8">
    <location>
        <begin position="593"/>
        <end position="778"/>
    </location>
</feature>
<comment type="similarity">
    <text evidence="5">Belongs to the ClpA/ClpB family.</text>
</comment>
<dbReference type="Pfam" id="PF10431">
    <property type="entry name" value="ClpB_D2-small"/>
    <property type="match status" value="1"/>
</dbReference>
<dbReference type="SUPFAM" id="SSF81923">
    <property type="entry name" value="Double Clp-N motif"/>
    <property type="match status" value="1"/>
</dbReference>
<dbReference type="GO" id="GO:0005524">
    <property type="term" value="F:ATP binding"/>
    <property type="evidence" value="ECO:0007669"/>
    <property type="project" value="UniProtKB-KW"/>
</dbReference>
<dbReference type="Gene3D" id="1.10.8.60">
    <property type="match status" value="2"/>
</dbReference>
<keyword evidence="2 5" id="KW-0547">Nucleotide-binding</keyword>
<dbReference type="InterPro" id="IPR001270">
    <property type="entry name" value="ClpA/B"/>
</dbReference>
<reference evidence="10" key="1">
    <citation type="submission" date="2020-06" db="EMBL/GenBank/DDBJ databases">
        <authorList>
            <consortium name="Plant Systems Biology data submission"/>
        </authorList>
    </citation>
    <scope>NUCLEOTIDE SEQUENCE</scope>
    <source>
        <strain evidence="10">D6</strain>
    </source>
</reference>
<feature type="signal peptide" evidence="7">
    <location>
        <begin position="1"/>
        <end position="22"/>
    </location>
</feature>
<evidence type="ECO:0000256" key="5">
    <source>
        <dbReference type="RuleBase" id="RU004432"/>
    </source>
</evidence>
<keyword evidence="7" id="KW-0732">Signal</keyword>
<dbReference type="PANTHER" id="PTHR11638">
    <property type="entry name" value="ATP-DEPENDENT CLP PROTEASE"/>
    <property type="match status" value="1"/>
</dbReference>
<proteinExistence type="inferred from homology"/>
<dbReference type="PRINTS" id="PR00300">
    <property type="entry name" value="CLPPROTEASEA"/>
</dbReference>
<dbReference type="InterPro" id="IPR003593">
    <property type="entry name" value="AAA+_ATPase"/>
</dbReference>
<organism evidence="10 11">
    <name type="scientific">Seminavis robusta</name>
    <dbReference type="NCBI Taxonomy" id="568900"/>
    <lineage>
        <taxon>Eukaryota</taxon>
        <taxon>Sar</taxon>
        <taxon>Stramenopiles</taxon>
        <taxon>Ochrophyta</taxon>
        <taxon>Bacillariophyta</taxon>
        <taxon>Bacillariophyceae</taxon>
        <taxon>Bacillariophycidae</taxon>
        <taxon>Naviculales</taxon>
        <taxon>Naviculaceae</taxon>
        <taxon>Seminavis</taxon>
    </lineage>
</organism>
<dbReference type="Gene3D" id="1.10.1780.10">
    <property type="entry name" value="Clp, N-terminal domain"/>
    <property type="match status" value="1"/>
</dbReference>
<evidence type="ECO:0000256" key="3">
    <source>
        <dbReference type="ARBA" id="ARBA00022840"/>
    </source>
</evidence>
<feature type="domain" description="AAA+ ATPase" evidence="8">
    <location>
        <begin position="308"/>
        <end position="456"/>
    </location>
</feature>
<dbReference type="InterPro" id="IPR018368">
    <property type="entry name" value="ClpA/B_CS1"/>
</dbReference>
<protein>
    <submittedName>
        <fullName evidence="10">Protein ClpB</fullName>
    </submittedName>
</protein>
<dbReference type="InterPro" id="IPR019489">
    <property type="entry name" value="Clp_ATPase_C"/>
</dbReference>
<dbReference type="InterPro" id="IPR036628">
    <property type="entry name" value="Clp_N_dom_sf"/>
</dbReference>
<evidence type="ECO:0000256" key="1">
    <source>
        <dbReference type="ARBA" id="ARBA00022737"/>
    </source>
</evidence>
<dbReference type="InterPro" id="IPR004176">
    <property type="entry name" value="Clp_R_N"/>
</dbReference>
<dbReference type="AlphaFoldDB" id="A0A9N8D954"/>
<dbReference type="Pfam" id="PF17871">
    <property type="entry name" value="AAA_lid_9"/>
    <property type="match status" value="1"/>
</dbReference>
<feature type="chain" id="PRO_5040436993" evidence="7">
    <location>
        <begin position="23"/>
        <end position="939"/>
    </location>
</feature>
<dbReference type="GO" id="GO:0005737">
    <property type="term" value="C:cytoplasm"/>
    <property type="evidence" value="ECO:0007669"/>
    <property type="project" value="TreeGrafter"/>
</dbReference>
<dbReference type="CDD" id="cd00009">
    <property type="entry name" value="AAA"/>
    <property type="match status" value="1"/>
</dbReference>
<dbReference type="Pfam" id="PF02861">
    <property type="entry name" value="Clp_N"/>
    <property type="match status" value="1"/>
</dbReference>
<feature type="region of interest" description="Disordered" evidence="6">
    <location>
        <begin position="903"/>
        <end position="939"/>
    </location>
</feature>
<evidence type="ECO:0000256" key="4">
    <source>
        <dbReference type="ARBA" id="ARBA00023186"/>
    </source>
</evidence>
<evidence type="ECO:0000256" key="6">
    <source>
        <dbReference type="SAM" id="MobiDB-lite"/>
    </source>
</evidence>
<accession>A0A9N8D954</accession>